<dbReference type="Pfam" id="PF13561">
    <property type="entry name" value="adh_short_C2"/>
    <property type="match status" value="1"/>
</dbReference>
<dbReference type="PROSITE" id="PS00061">
    <property type="entry name" value="ADH_SHORT"/>
    <property type="match status" value="1"/>
</dbReference>
<dbReference type="EMBL" id="JBHSOD010000030">
    <property type="protein sequence ID" value="MFC5887706.1"/>
    <property type="molecule type" value="Genomic_DNA"/>
</dbReference>
<dbReference type="InterPro" id="IPR002347">
    <property type="entry name" value="SDR_fam"/>
</dbReference>
<dbReference type="Gene3D" id="3.40.50.720">
    <property type="entry name" value="NAD(P)-binding Rossmann-like Domain"/>
    <property type="match status" value="1"/>
</dbReference>
<dbReference type="PRINTS" id="PR00080">
    <property type="entry name" value="SDRFAMILY"/>
</dbReference>
<dbReference type="InterPro" id="IPR020904">
    <property type="entry name" value="Sc_DH/Rdtase_CS"/>
</dbReference>
<dbReference type="InterPro" id="IPR036291">
    <property type="entry name" value="NAD(P)-bd_dom_sf"/>
</dbReference>
<gene>
    <name evidence="3" type="ORF">ACFP0N_22315</name>
</gene>
<dbReference type="Proteomes" id="UP001596067">
    <property type="component" value="Unassembled WGS sequence"/>
</dbReference>
<organism evidence="3 4">
    <name type="scientific">Kitasatospora aburaviensis</name>
    <dbReference type="NCBI Taxonomy" id="67265"/>
    <lineage>
        <taxon>Bacteria</taxon>
        <taxon>Bacillati</taxon>
        <taxon>Actinomycetota</taxon>
        <taxon>Actinomycetes</taxon>
        <taxon>Kitasatosporales</taxon>
        <taxon>Streptomycetaceae</taxon>
        <taxon>Kitasatospora</taxon>
    </lineage>
</organism>
<evidence type="ECO:0000256" key="2">
    <source>
        <dbReference type="ARBA" id="ARBA00023002"/>
    </source>
</evidence>
<name>A0ABW1F370_9ACTN</name>
<comment type="similarity">
    <text evidence="1">Belongs to the short-chain dehydrogenases/reductases (SDR) family.</text>
</comment>
<dbReference type="PANTHER" id="PTHR43639">
    <property type="entry name" value="OXIDOREDUCTASE, SHORT-CHAIN DEHYDROGENASE/REDUCTASE FAMILY (AFU_ORTHOLOGUE AFUA_5G02870)"/>
    <property type="match status" value="1"/>
</dbReference>
<dbReference type="PANTHER" id="PTHR43639:SF1">
    <property type="entry name" value="SHORT-CHAIN DEHYDROGENASE_REDUCTASE FAMILY PROTEIN"/>
    <property type="match status" value="1"/>
</dbReference>
<evidence type="ECO:0000313" key="3">
    <source>
        <dbReference type="EMBL" id="MFC5887706.1"/>
    </source>
</evidence>
<dbReference type="RefSeq" id="WP_313765126.1">
    <property type="nucleotide sequence ID" value="NZ_BAAAVH010000018.1"/>
</dbReference>
<comment type="caution">
    <text evidence="3">The sequence shown here is derived from an EMBL/GenBank/DDBJ whole genome shotgun (WGS) entry which is preliminary data.</text>
</comment>
<keyword evidence="4" id="KW-1185">Reference proteome</keyword>
<keyword evidence="2" id="KW-0560">Oxidoreductase</keyword>
<protein>
    <submittedName>
        <fullName evidence="3">SDR family oxidoreductase</fullName>
    </submittedName>
</protein>
<proteinExistence type="inferred from homology"/>
<evidence type="ECO:0000256" key="1">
    <source>
        <dbReference type="ARBA" id="ARBA00006484"/>
    </source>
</evidence>
<dbReference type="SUPFAM" id="SSF51735">
    <property type="entry name" value="NAD(P)-binding Rossmann-fold domains"/>
    <property type="match status" value="1"/>
</dbReference>
<dbReference type="PRINTS" id="PR00081">
    <property type="entry name" value="GDHRDH"/>
</dbReference>
<reference evidence="4" key="1">
    <citation type="journal article" date="2019" name="Int. J. Syst. Evol. Microbiol.">
        <title>The Global Catalogue of Microorganisms (GCM) 10K type strain sequencing project: providing services to taxonomists for standard genome sequencing and annotation.</title>
        <authorList>
            <consortium name="The Broad Institute Genomics Platform"/>
            <consortium name="The Broad Institute Genome Sequencing Center for Infectious Disease"/>
            <person name="Wu L."/>
            <person name="Ma J."/>
        </authorList>
    </citation>
    <scope>NUCLEOTIDE SEQUENCE [LARGE SCALE GENOMIC DNA]</scope>
    <source>
        <strain evidence="4">CGMCC 4.1469</strain>
    </source>
</reference>
<evidence type="ECO:0000313" key="4">
    <source>
        <dbReference type="Proteomes" id="UP001596067"/>
    </source>
</evidence>
<sequence>MGALAGRMALVTGGSRGIGRGIAERLGRDGALVAVHYGGNAAAADEVVKTIEQAGGRAFAIGAELGVPGDAQALWAAFDEGLAAHGGGEGLDILVNNAGIGQFGRIHEVAEADFDRVFAVNARAPFFVVQHGLGRLRDGGRIVNVSSGVTRVAFPGAVSYAMTKGALNTLTLTLAEELGPRGITVNSVLPGVVATDINPWLADPRERARVAAYSAFDRVGEASDVADIVAFLASDDARWVTGQNVDASGGSSLGV</sequence>
<accession>A0ABW1F370</accession>